<dbReference type="EMBL" id="SNRV01000007">
    <property type="protein sequence ID" value="TEW30173.1"/>
    <property type="molecule type" value="Genomic_DNA"/>
</dbReference>
<dbReference type="OMA" id="FGEHTAD"/>
<evidence type="ECO:0000313" key="1">
    <source>
        <dbReference type="EMBL" id="QQF82169.1"/>
    </source>
</evidence>
<dbReference type="PIRSF" id="PIRSF019302">
    <property type="entry name" value="UCP019302"/>
    <property type="match status" value="1"/>
</dbReference>
<protein>
    <submittedName>
        <fullName evidence="1">DUF2322 family protein</fullName>
    </submittedName>
</protein>
<organism evidence="1 4">
    <name type="scientific">Histophilus somni</name>
    <name type="common">Haemophilus somnus</name>
    <dbReference type="NCBI Taxonomy" id="731"/>
    <lineage>
        <taxon>Bacteria</taxon>
        <taxon>Pseudomonadati</taxon>
        <taxon>Pseudomonadota</taxon>
        <taxon>Gammaproteobacteria</taxon>
        <taxon>Pasteurellales</taxon>
        <taxon>Pasteurellaceae</taxon>
        <taxon>Histophilus</taxon>
    </lineage>
</organism>
<dbReference type="GeneID" id="31486763"/>
<evidence type="ECO:0000313" key="2">
    <source>
        <dbReference type="EMBL" id="TEW30173.1"/>
    </source>
</evidence>
<dbReference type="Proteomes" id="UP000595373">
    <property type="component" value="Chromosome"/>
</dbReference>
<reference evidence="2 3" key="1">
    <citation type="submission" date="2019-03" db="EMBL/GenBank/DDBJ databases">
        <title>Horizontal Gene Transfer Machinery in Histophilus somni.</title>
        <authorList>
            <person name="Mostafa Nazari M."/>
            <person name="Liljebjelke K."/>
        </authorList>
    </citation>
    <scope>NUCLEOTIDE SEQUENCE [LARGE SCALE GENOMIC DNA]</scope>
    <source>
        <strain evidence="2 3">UOC-EPH-KLM-04</strain>
    </source>
</reference>
<sequence length="104" mass="11563">MDFQTILTSLPSIEHLSGLDILANDQVVHHIPAEQGKLGSLRVYNALAQKFNGKLDRTCAEKGVQLFAEHVLDAKENPGKHPNIDLLLQVIEQNVEYVLVPILK</sequence>
<name>A0A9Q6Z058_HISSO</name>
<dbReference type="Proteomes" id="UP000297565">
    <property type="component" value="Unassembled WGS sequence"/>
</dbReference>
<keyword evidence="4" id="KW-1185">Reference proteome</keyword>
<evidence type="ECO:0000313" key="3">
    <source>
        <dbReference type="Proteomes" id="UP000297565"/>
    </source>
</evidence>
<gene>
    <name evidence="2" type="ORF">E2R48_04310</name>
    <name evidence="1" type="ORF">JFL49_08985</name>
</gene>
<dbReference type="AlphaFoldDB" id="A0A9Q6Z058"/>
<dbReference type="RefSeq" id="WP_011609690.1">
    <property type="nucleotide sequence ID" value="NZ_CP018802.1"/>
</dbReference>
<dbReference type="Pfam" id="PF10084">
    <property type="entry name" value="DUF2322"/>
    <property type="match status" value="1"/>
</dbReference>
<dbReference type="OrthoDB" id="7596112at2"/>
<reference evidence="1 4" key="2">
    <citation type="submission" date="2020-12" db="EMBL/GenBank/DDBJ databases">
        <title>ASc-MMNZ-VFA-070.</title>
        <authorList>
            <person name="Schryvers A."/>
            <person name="Mostafa Nazari M."/>
            <person name="Farshchi Andisi V."/>
            <person name="Timsit E."/>
            <person name="Walter Morck D."/>
        </authorList>
    </citation>
    <scope>NUCLEOTIDE SEQUENCE [LARGE SCALE GENOMIC DNA]</scope>
    <source>
        <strain evidence="1 4">ASc-MMNZ-VFA-070</strain>
    </source>
</reference>
<accession>A0A9Q6Z058</accession>
<dbReference type="InterPro" id="IPR016755">
    <property type="entry name" value="UCP019302"/>
</dbReference>
<proteinExistence type="predicted"/>
<dbReference type="EMBL" id="CP066558">
    <property type="protein sequence ID" value="QQF82169.1"/>
    <property type="molecule type" value="Genomic_DNA"/>
</dbReference>
<evidence type="ECO:0000313" key="4">
    <source>
        <dbReference type="Proteomes" id="UP000595373"/>
    </source>
</evidence>